<evidence type="ECO:0000256" key="4">
    <source>
        <dbReference type="ARBA" id="ARBA00010848"/>
    </source>
</evidence>
<evidence type="ECO:0000256" key="7">
    <source>
        <dbReference type="ARBA" id="ARBA00022714"/>
    </source>
</evidence>
<dbReference type="PROSITE" id="PS51296">
    <property type="entry name" value="RIESKE"/>
    <property type="match status" value="1"/>
</dbReference>
<comment type="similarity">
    <text evidence="4">Belongs to the choline monooxygenase family.</text>
</comment>
<dbReference type="AlphaFoldDB" id="A0A9P8GB60"/>
<evidence type="ECO:0000256" key="5">
    <source>
        <dbReference type="ARBA" id="ARBA00012763"/>
    </source>
</evidence>
<proteinExistence type="inferred from homology"/>
<dbReference type="SUPFAM" id="SSF55961">
    <property type="entry name" value="Bet v1-like"/>
    <property type="match status" value="1"/>
</dbReference>
<dbReference type="Gene3D" id="3.40.50.720">
    <property type="entry name" value="NAD(P)-binding Rossmann-like Domain"/>
    <property type="match status" value="1"/>
</dbReference>
<dbReference type="CDD" id="cd03469">
    <property type="entry name" value="Rieske_RO_Alpha_N"/>
    <property type="match status" value="1"/>
</dbReference>
<dbReference type="Gene3D" id="2.102.10.10">
    <property type="entry name" value="Rieske [2Fe-2S] iron-sulphur domain"/>
    <property type="match status" value="1"/>
</dbReference>
<dbReference type="PRINTS" id="PR00081">
    <property type="entry name" value="GDHRDH"/>
</dbReference>
<dbReference type="SUPFAM" id="SSF51735">
    <property type="entry name" value="NAD(P)-binding Rossmann-fold domains"/>
    <property type="match status" value="1"/>
</dbReference>
<evidence type="ECO:0000256" key="1">
    <source>
        <dbReference type="ARBA" id="ARBA00001962"/>
    </source>
</evidence>
<feature type="domain" description="Rieske" evidence="14">
    <location>
        <begin position="48"/>
        <end position="155"/>
    </location>
</feature>
<keyword evidence="10" id="KW-0560">Oxidoreductase</keyword>
<dbReference type="SUPFAM" id="SSF50022">
    <property type="entry name" value="ISP domain"/>
    <property type="match status" value="1"/>
</dbReference>
<evidence type="ECO:0000256" key="12">
    <source>
        <dbReference type="ARBA" id="ARBA00023014"/>
    </source>
</evidence>
<gene>
    <name evidence="15" type="ORF">KCV03_g8175</name>
</gene>
<reference evidence="15" key="2">
    <citation type="submission" date="2021-08" db="EMBL/GenBank/DDBJ databases">
        <authorList>
            <person name="Gostincar C."/>
            <person name="Sun X."/>
            <person name="Song Z."/>
            <person name="Gunde-Cimerman N."/>
        </authorList>
    </citation>
    <scope>NUCLEOTIDE SEQUENCE</scope>
    <source>
        <strain evidence="15">EXF-8016</strain>
    </source>
</reference>
<evidence type="ECO:0000256" key="6">
    <source>
        <dbReference type="ARBA" id="ARBA00014931"/>
    </source>
</evidence>
<protein>
    <recommendedName>
        <fullName evidence="6">Choline monooxygenase, chloroplastic</fullName>
        <ecNumber evidence="5">1.14.15.7</ecNumber>
    </recommendedName>
</protein>
<reference evidence="15" key="1">
    <citation type="journal article" date="2021" name="J Fungi (Basel)">
        <title>Virulence traits and population genomics of the black yeast Aureobasidium melanogenum.</title>
        <authorList>
            <person name="Cernosa A."/>
            <person name="Sun X."/>
            <person name="Gostincar C."/>
            <person name="Fang C."/>
            <person name="Gunde-Cimerman N."/>
            <person name="Song Z."/>
        </authorList>
    </citation>
    <scope>NUCLEOTIDE SEQUENCE</scope>
    <source>
        <strain evidence="15">EXF-8016</strain>
    </source>
</reference>
<comment type="cofactor">
    <cofactor evidence="1">
        <name>Fe cation</name>
        <dbReference type="ChEBI" id="CHEBI:24875"/>
    </cofactor>
</comment>
<keyword evidence="9" id="KW-0521">NADP</keyword>
<dbReference type="PANTHER" id="PTHR43756">
    <property type="entry name" value="CHOLINE MONOOXYGENASE, CHLOROPLASTIC"/>
    <property type="match status" value="1"/>
</dbReference>
<keyword evidence="8" id="KW-0479">Metal-binding</keyword>
<evidence type="ECO:0000256" key="2">
    <source>
        <dbReference type="ARBA" id="ARBA00002149"/>
    </source>
</evidence>
<comment type="pathway">
    <text evidence="3">Amine and polyamine biosynthesis; betaine biosynthesis via choline pathway; betaine aldehyde from choline (monooxygenase route): step 1/1.</text>
</comment>
<name>A0A9P8GB60_AURME</name>
<dbReference type="InterPro" id="IPR036922">
    <property type="entry name" value="Rieske_2Fe-2S_sf"/>
</dbReference>
<evidence type="ECO:0000256" key="9">
    <source>
        <dbReference type="ARBA" id="ARBA00022857"/>
    </source>
</evidence>
<evidence type="ECO:0000259" key="14">
    <source>
        <dbReference type="PROSITE" id="PS51296"/>
    </source>
</evidence>
<accession>A0A9P8GB60</accession>
<evidence type="ECO:0000256" key="13">
    <source>
        <dbReference type="ARBA" id="ARBA00049097"/>
    </source>
</evidence>
<evidence type="ECO:0000313" key="16">
    <source>
        <dbReference type="Proteomes" id="UP000767238"/>
    </source>
</evidence>
<dbReference type="Pfam" id="PF00848">
    <property type="entry name" value="Ring_hydroxyl_A"/>
    <property type="match status" value="1"/>
</dbReference>
<dbReference type="InterPro" id="IPR017941">
    <property type="entry name" value="Rieske_2Fe-2S"/>
</dbReference>
<dbReference type="InterPro" id="IPR002347">
    <property type="entry name" value="SDR_fam"/>
</dbReference>
<evidence type="ECO:0000256" key="11">
    <source>
        <dbReference type="ARBA" id="ARBA00023004"/>
    </source>
</evidence>
<feature type="non-terminal residue" evidence="15">
    <location>
        <position position="631"/>
    </location>
</feature>
<dbReference type="Gene3D" id="3.90.380.10">
    <property type="entry name" value="Naphthalene 1,2-dioxygenase Alpha Subunit, Chain A, domain 1"/>
    <property type="match status" value="1"/>
</dbReference>
<dbReference type="FunFam" id="3.40.50.720:FF:000084">
    <property type="entry name" value="Short-chain dehydrogenase reductase"/>
    <property type="match status" value="1"/>
</dbReference>
<dbReference type="Pfam" id="PF00355">
    <property type="entry name" value="Rieske"/>
    <property type="match status" value="1"/>
</dbReference>
<evidence type="ECO:0000256" key="3">
    <source>
        <dbReference type="ARBA" id="ARBA00004866"/>
    </source>
</evidence>
<dbReference type="PANTHER" id="PTHR43756:SF5">
    <property type="entry name" value="CHOLINE MONOOXYGENASE, CHLOROPLASTIC"/>
    <property type="match status" value="1"/>
</dbReference>
<sequence length="631" mass="71125">MWRLFSRSTPDASVAKSEPQRNLPASWYRSDALYELERRAIFQRSWIILTHSLRFAKAGDYMSFTVSNISFFLIQDREGNINGFHNVCRHRAYPVVQSQCGTASILSCRYHGWSYSAKGHLTKAPRFDTVEGFEKSDHGLLPIHVHVDKAGFVWVNLQAGEPDIKWDDKFKGIDESPRMKLFDFAKEFKFDHYWEMDVKANWKSLIDNYNECYHCATSHPLIAGVSDLTKYRVDPTDGYMEHNIFNKSQTDGQFRRNITFFYPTTSVTVTDNFFYIQRMLPITATTSKIEYEVFRHTNAADEEFKAINDFYVQVLNEDKELCETAQRNLSAGLFGPLHFQNDVRDMVMEHRKREEEQGGKEIWPAVPKLSSSAKQKEEEDFFSLTGRTALVTGGARGCGLAMAEGLAEAGANIAIFDMIEPEPAFAELATKYKIKTAFYKVDVTSPEDLSTAFAKFEQDFGGSLDICVPCAGVNKNVKLLDTTWEDFDRLINVNIKGAYFTMQHAAKMMVKNKTTKGSIILVASIAASRAVRGQYSSAYCATKGAVRAMCAPSAVELAEYGIRVNTISPGYIKTEMTAPFPHLIESWKSEVINNRIGMPDDIRGACIFLASDASSYMTGNDIAVDGGVLNW</sequence>
<keyword evidence="12" id="KW-0411">Iron-sulfur</keyword>
<dbReference type="GO" id="GO:0005506">
    <property type="term" value="F:iron ion binding"/>
    <property type="evidence" value="ECO:0007669"/>
    <property type="project" value="InterPro"/>
</dbReference>
<evidence type="ECO:0000313" key="15">
    <source>
        <dbReference type="EMBL" id="KAH0215155.1"/>
    </source>
</evidence>
<dbReference type="InterPro" id="IPR036291">
    <property type="entry name" value="NAD(P)-bd_dom_sf"/>
</dbReference>
<dbReference type="InterPro" id="IPR001663">
    <property type="entry name" value="Rng_hydr_dOase-A"/>
</dbReference>
<comment type="function">
    <text evidence="2">Catalyzes the first step of the osmoprotectant glycine betaine synthesis.</text>
</comment>
<dbReference type="Proteomes" id="UP000767238">
    <property type="component" value="Unassembled WGS sequence"/>
</dbReference>
<keyword evidence="11" id="KW-0408">Iron</keyword>
<dbReference type="InterPro" id="IPR015879">
    <property type="entry name" value="Ring_hydroxy_dOase_asu_C_dom"/>
</dbReference>
<evidence type="ECO:0000256" key="8">
    <source>
        <dbReference type="ARBA" id="ARBA00022723"/>
    </source>
</evidence>
<comment type="caution">
    <text evidence="15">The sequence shown here is derived from an EMBL/GenBank/DDBJ whole genome shotgun (WGS) entry which is preliminary data.</text>
</comment>
<evidence type="ECO:0000256" key="10">
    <source>
        <dbReference type="ARBA" id="ARBA00023002"/>
    </source>
</evidence>
<dbReference type="EC" id="1.14.15.7" evidence="5"/>
<dbReference type="GO" id="GO:0019133">
    <property type="term" value="F:choline monooxygenase activity"/>
    <property type="evidence" value="ECO:0007669"/>
    <property type="project" value="UniProtKB-EC"/>
</dbReference>
<dbReference type="CDD" id="cd00680">
    <property type="entry name" value="RHO_alpha_C"/>
    <property type="match status" value="1"/>
</dbReference>
<organism evidence="15 16">
    <name type="scientific">Aureobasidium melanogenum</name>
    <name type="common">Aureobasidium pullulans var. melanogenum</name>
    <dbReference type="NCBI Taxonomy" id="46634"/>
    <lineage>
        <taxon>Eukaryota</taxon>
        <taxon>Fungi</taxon>
        <taxon>Dikarya</taxon>
        <taxon>Ascomycota</taxon>
        <taxon>Pezizomycotina</taxon>
        <taxon>Dothideomycetes</taxon>
        <taxon>Dothideomycetidae</taxon>
        <taxon>Dothideales</taxon>
        <taxon>Saccotheciaceae</taxon>
        <taxon>Aureobasidium</taxon>
    </lineage>
</organism>
<dbReference type="GO" id="GO:0051537">
    <property type="term" value="F:2 iron, 2 sulfur cluster binding"/>
    <property type="evidence" value="ECO:0007669"/>
    <property type="project" value="UniProtKB-KW"/>
</dbReference>
<dbReference type="EMBL" id="JAHFYH010000076">
    <property type="protein sequence ID" value="KAH0215155.1"/>
    <property type="molecule type" value="Genomic_DNA"/>
</dbReference>
<keyword evidence="7" id="KW-0001">2Fe-2S</keyword>
<comment type="catalytic activity">
    <reaction evidence="13">
        <text>choline + 2 reduced [2Fe-2S]-[ferredoxin] + O2 + 2 H(+) = betaine aldehyde hydrate + 2 oxidized [2Fe-2S]-[ferredoxin] + H2O</text>
        <dbReference type="Rhea" id="RHEA:17769"/>
        <dbReference type="Rhea" id="RHEA-COMP:10000"/>
        <dbReference type="Rhea" id="RHEA-COMP:10001"/>
        <dbReference type="ChEBI" id="CHEBI:15354"/>
        <dbReference type="ChEBI" id="CHEBI:15377"/>
        <dbReference type="ChEBI" id="CHEBI:15378"/>
        <dbReference type="ChEBI" id="CHEBI:15379"/>
        <dbReference type="ChEBI" id="CHEBI:15870"/>
        <dbReference type="ChEBI" id="CHEBI:33737"/>
        <dbReference type="ChEBI" id="CHEBI:33738"/>
        <dbReference type="EC" id="1.14.15.7"/>
    </reaction>
</comment>
<dbReference type="OrthoDB" id="426882at2759"/>
<dbReference type="Pfam" id="PF13561">
    <property type="entry name" value="adh_short_C2"/>
    <property type="match status" value="1"/>
</dbReference>